<evidence type="ECO:0000313" key="3">
    <source>
        <dbReference type="Proteomes" id="UP000295703"/>
    </source>
</evidence>
<accession>A0A4V3HTY8</accession>
<proteinExistence type="predicted"/>
<evidence type="ECO:0000256" key="1">
    <source>
        <dbReference type="SAM" id="MobiDB-lite"/>
    </source>
</evidence>
<protein>
    <submittedName>
        <fullName evidence="2">Uncharacterized protein</fullName>
    </submittedName>
</protein>
<comment type="caution">
    <text evidence="2">The sequence shown here is derived from an EMBL/GenBank/DDBJ whole genome shotgun (WGS) entry which is preliminary data.</text>
</comment>
<dbReference type="Proteomes" id="UP000295703">
    <property type="component" value="Unassembled WGS sequence"/>
</dbReference>
<organism evidence="2 3">
    <name type="scientific">Colletotrichum trifolii</name>
    <dbReference type="NCBI Taxonomy" id="5466"/>
    <lineage>
        <taxon>Eukaryota</taxon>
        <taxon>Fungi</taxon>
        <taxon>Dikarya</taxon>
        <taxon>Ascomycota</taxon>
        <taxon>Pezizomycotina</taxon>
        <taxon>Sordariomycetes</taxon>
        <taxon>Hypocreomycetidae</taxon>
        <taxon>Glomerellales</taxon>
        <taxon>Glomerellaceae</taxon>
        <taxon>Colletotrichum</taxon>
        <taxon>Colletotrichum orbiculare species complex</taxon>
    </lineage>
</organism>
<feature type="compositionally biased region" description="Polar residues" evidence="1">
    <location>
        <begin position="1"/>
        <end position="15"/>
    </location>
</feature>
<name>A0A4V3HTY8_COLTR</name>
<gene>
    <name evidence="2" type="ORF">CTRI78_v009448</name>
</gene>
<sequence length="134" mass="14561">MEHITPYQQIQGTQTKQEHKIQTIHRRCNMSRDPARRPATSTAASPPPLPSDWRFRQVGLVQLVADENSIFSPNSGPSKSHSPCGQADLCGPDSYYGLGSSTGTPLGWPNTMQPSFKIQRLGRDKLAFGGGPSG</sequence>
<dbReference type="EMBL" id="RYZW01000130">
    <property type="protein sequence ID" value="TDZ44660.1"/>
    <property type="molecule type" value="Genomic_DNA"/>
</dbReference>
<dbReference type="AlphaFoldDB" id="A0A4V3HTY8"/>
<keyword evidence="3" id="KW-1185">Reference proteome</keyword>
<feature type="region of interest" description="Disordered" evidence="1">
    <location>
        <begin position="1"/>
        <end position="52"/>
    </location>
</feature>
<reference evidence="2 3" key="1">
    <citation type="submission" date="2018-12" db="EMBL/GenBank/DDBJ databases">
        <title>Genome sequence and assembly of Colletotrichum trifolii.</title>
        <authorList>
            <person name="Gan P."/>
            <person name="Shirasu K."/>
        </authorList>
    </citation>
    <scope>NUCLEOTIDE SEQUENCE [LARGE SCALE GENOMIC DNA]</scope>
    <source>
        <strain evidence="2 3">543-2</strain>
    </source>
</reference>
<evidence type="ECO:0000313" key="2">
    <source>
        <dbReference type="EMBL" id="TDZ44660.1"/>
    </source>
</evidence>